<dbReference type="InterPro" id="IPR003653">
    <property type="entry name" value="Peptidase_C48_C"/>
</dbReference>
<proteinExistence type="inferred from homology"/>
<dbReference type="GO" id="GO:0016926">
    <property type="term" value="P:protein desumoylation"/>
    <property type="evidence" value="ECO:0007669"/>
    <property type="project" value="TreeGrafter"/>
</dbReference>
<keyword evidence="3" id="KW-0645">Protease</keyword>
<comment type="caution">
    <text evidence="8">The sequence shown here is derived from an EMBL/GenBank/DDBJ whole genome shotgun (WGS) entry which is preliminary data.</text>
</comment>
<dbReference type="GO" id="GO:0005737">
    <property type="term" value="C:cytoplasm"/>
    <property type="evidence" value="ECO:0007669"/>
    <property type="project" value="TreeGrafter"/>
</dbReference>
<feature type="domain" description="Ubiquitin-like protease family profile" evidence="7">
    <location>
        <begin position="983"/>
        <end position="1200"/>
    </location>
</feature>
<feature type="compositionally biased region" description="Basic and acidic residues" evidence="6">
    <location>
        <begin position="522"/>
        <end position="569"/>
    </location>
</feature>
<reference evidence="8" key="1">
    <citation type="submission" date="2022-11" db="EMBL/GenBank/DDBJ databases">
        <authorList>
            <person name="Kikuchi T."/>
        </authorList>
    </citation>
    <scope>NUCLEOTIDE SEQUENCE</scope>
    <source>
        <strain evidence="8">PS1010</strain>
    </source>
</reference>
<evidence type="ECO:0000256" key="2">
    <source>
        <dbReference type="ARBA" id="ARBA00022553"/>
    </source>
</evidence>
<dbReference type="PANTHER" id="PTHR46896">
    <property type="entry name" value="SENTRIN-SPECIFIC PROTEASE"/>
    <property type="match status" value="1"/>
</dbReference>
<name>A0A9P1IES6_9PELO</name>
<evidence type="ECO:0000259" key="7">
    <source>
        <dbReference type="PROSITE" id="PS50600"/>
    </source>
</evidence>
<gene>
    <name evidence="8" type="ORF">CAMP_LOCUS5962</name>
</gene>
<dbReference type="GO" id="GO:0006508">
    <property type="term" value="P:proteolysis"/>
    <property type="evidence" value="ECO:0007669"/>
    <property type="project" value="UniProtKB-KW"/>
</dbReference>
<feature type="compositionally biased region" description="Basic and acidic residues" evidence="6">
    <location>
        <begin position="737"/>
        <end position="755"/>
    </location>
</feature>
<evidence type="ECO:0000313" key="9">
    <source>
        <dbReference type="Proteomes" id="UP001152747"/>
    </source>
</evidence>
<keyword evidence="2" id="KW-0597">Phosphoprotein</keyword>
<comment type="similarity">
    <text evidence="1">Belongs to the peptidase C48 family.</text>
</comment>
<dbReference type="SUPFAM" id="SSF54001">
    <property type="entry name" value="Cysteine proteinases"/>
    <property type="match status" value="1"/>
</dbReference>
<evidence type="ECO:0000313" key="8">
    <source>
        <dbReference type="EMBL" id="CAI5443325.1"/>
    </source>
</evidence>
<evidence type="ECO:0000256" key="1">
    <source>
        <dbReference type="ARBA" id="ARBA00005234"/>
    </source>
</evidence>
<evidence type="ECO:0000256" key="3">
    <source>
        <dbReference type="ARBA" id="ARBA00022670"/>
    </source>
</evidence>
<feature type="region of interest" description="Disordered" evidence="6">
    <location>
        <begin position="349"/>
        <end position="374"/>
    </location>
</feature>
<dbReference type="EMBL" id="CANHGI010000002">
    <property type="protein sequence ID" value="CAI5443325.1"/>
    <property type="molecule type" value="Genomic_DNA"/>
</dbReference>
<dbReference type="GO" id="GO:0005634">
    <property type="term" value="C:nucleus"/>
    <property type="evidence" value="ECO:0007669"/>
    <property type="project" value="TreeGrafter"/>
</dbReference>
<dbReference type="Proteomes" id="UP001152747">
    <property type="component" value="Unassembled WGS sequence"/>
</dbReference>
<feature type="compositionally biased region" description="Polar residues" evidence="6">
    <location>
        <begin position="611"/>
        <end position="620"/>
    </location>
</feature>
<accession>A0A9P1IES6</accession>
<evidence type="ECO:0000256" key="6">
    <source>
        <dbReference type="SAM" id="MobiDB-lite"/>
    </source>
</evidence>
<dbReference type="PANTHER" id="PTHR46896:SF3">
    <property type="entry name" value="FI06413P-RELATED"/>
    <property type="match status" value="1"/>
</dbReference>
<feature type="region of interest" description="Disordered" evidence="6">
    <location>
        <begin position="1253"/>
        <end position="1314"/>
    </location>
</feature>
<feature type="compositionally biased region" description="Polar residues" evidence="6">
    <location>
        <begin position="1293"/>
        <end position="1307"/>
    </location>
</feature>
<evidence type="ECO:0000256" key="4">
    <source>
        <dbReference type="ARBA" id="ARBA00022786"/>
    </source>
</evidence>
<dbReference type="Pfam" id="PF02902">
    <property type="entry name" value="Peptidase_C48"/>
    <property type="match status" value="1"/>
</dbReference>
<sequence>MVISSRDIVRNVIFNEPTFKAYMYPRQIFIGNEKIPLSKQRMEITVHNGKLFLIITVIPVGGNNNQPKMISINFSQFRNITLKTFGNETDPPALIFHLAPASSYRILNALGDNLSNLLSSRATDLASQEYLKNTIIITLQEEPANPNENEERFMSFAINSNHQNQENAPKLEHFDMEQSFEIWKNEIQTKWTARFSERWRRTFGNQTMDFIDIIPENDFRQMMRAIGLMIKPGITQSLDYFYFDAKVKGINALFREINNYKPLEEILKLKAGEKRRAEPSPVKHGPLCNIGPSLHLSKSSISSSNPHYSISCQNQRNLYIRTKKLAENENEDGILNVLCKCKENYETPTKFARNEPPSPEPQEKSENRENSENPCEDAKLLIDFSAGDFENLKISQESEEDLAENSGIIDVVNTSSFYQENEENLAEIGQGDAENAENSLEDGEIQESAENPTPKAQNLAEGDAETQELAGNLSGIYLSAENPEEAQELAENAETMEFEAPEFAENQAPASEEPQESADNDENFRPVPETEKFAENAEKIEKDAENLDFEAENRAENDENRNLAEKLDFEASEAPEVQKSIENASESQILAEISSEYQNLTENAPEDQESTENAPESQNLAEIAENSAPEGQKSLGIVPEAPEAQKSPRIVSKAPEAQNLAENPYEAEFLAENAPEAQKSAEKPPEPQISAQNPYEAEFLAENRLEAPESPNLNENAPEAPETQFSAQNPFEAEFLAENRPEAPEAQFLDEKPPESENQPKFSPETCPLPDFSNFEPDHQNPPLPRSNPVLSASNYPVIPSISEIDRNLENILAQPENNLMNEFFYSPPQGYQHPQQMQPNYYQNMHGQPEFGAFAYHQPMIQHQSVPPIHNPYLAHIQNPNQLHHPQFQPFPAQFRTPDQPLVTVVKKLKIDKQLKPAKKVVLKMAGQKEEVSLSDDEASSSTSSGKIAKTTSTEGEDDMTYETQLFVFPPKSVEKQEYDSVVVCVKDIHTLARDEFINDVMISYKINYLINYQIDKSLRPKIYFFNTFFYSGLSKNVNTPMFSTKNGISESEKKKLLSNVDRVSKWTKKFDVFGKEYLVIPINEEFHWLVAIIVNPSGAIVETGENEEESRKKPKTWIVFLDPLTGLDPRRQKNMCSCIRYYLTGLYNKTKAAGMKFATEKPTIFDESRIEVIRPANLPVQNNYYDCGLFVLYFIEAFFCGLKPITVQDIPNMDWKNYYENGEEMADLMRDKLYNSALRLLDEAPRSRLQKHELRMKHGLSTEGTASRKHRRHSASNSCIRKDSTWHFSPPSLQKSPQLHPTSNFPDLPPPR</sequence>
<dbReference type="InterPro" id="IPR038765">
    <property type="entry name" value="Papain-like_cys_pep_sf"/>
</dbReference>
<organism evidence="8 9">
    <name type="scientific">Caenorhabditis angaria</name>
    <dbReference type="NCBI Taxonomy" id="860376"/>
    <lineage>
        <taxon>Eukaryota</taxon>
        <taxon>Metazoa</taxon>
        <taxon>Ecdysozoa</taxon>
        <taxon>Nematoda</taxon>
        <taxon>Chromadorea</taxon>
        <taxon>Rhabditida</taxon>
        <taxon>Rhabditina</taxon>
        <taxon>Rhabditomorpha</taxon>
        <taxon>Rhabditoidea</taxon>
        <taxon>Rhabditidae</taxon>
        <taxon>Peloderinae</taxon>
        <taxon>Caenorhabditis</taxon>
    </lineage>
</organism>
<keyword evidence="5" id="KW-0378">Hydrolase</keyword>
<dbReference type="GO" id="GO:0070139">
    <property type="term" value="F:SUMO-specific endopeptidase activity"/>
    <property type="evidence" value="ECO:0007669"/>
    <property type="project" value="TreeGrafter"/>
</dbReference>
<dbReference type="Gene3D" id="3.30.310.130">
    <property type="entry name" value="Ubiquitin-related"/>
    <property type="match status" value="1"/>
</dbReference>
<dbReference type="InterPro" id="IPR051947">
    <property type="entry name" value="Sentrin-specific_protease"/>
</dbReference>
<feature type="region of interest" description="Disordered" evidence="6">
    <location>
        <begin position="430"/>
        <end position="789"/>
    </location>
</feature>
<feature type="region of interest" description="Disordered" evidence="6">
    <location>
        <begin position="933"/>
        <end position="958"/>
    </location>
</feature>
<evidence type="ECO:0000256" key="5">
    <source>
        <dbReference type="ARBA" id="ARBA00022801"/>
    </source>
</evidence>
<dbReference type="PROSITE" id="PS50600">
    <property type="entry name" value="ULP_PROTEASE"/>
    <property type="match status" value="1"/>
</dbReference>
<keyword evidence="4" id="KW-0833">Ubl conjugation pathway</keyword>
<keyword evidence="9" id="KW-1185">Reference proteome</keyword>
<protein>
    <recommendedName>
        <fullName evidence="7">Ubiquitin-like protease family profile domain-containing protein</fullName>
    </recommendedName>
</protein>
<feature type="compositionally biased region" description="Basic and acidic residues" evidence="6">
    <location>
        <begin position="361"/>
        <end position="374"/>
    </location>
</feature>
<dbReference type="Gene3D" id="1.10.418.20">
    <property type="match status" value="1"/>
</dbReference>
<dbReference type="OrthoDB" id="442460at2759"/>